<keyword evidence="7" id="KW-0106">Calcium</keyword>
<dbReference type="PANTHER" id="PTHR11409:SF42">
    <property type="entry name" value="ADENOSINE DEAMINASE-LIKE PROTEIN"/>
    <property type="match status" value="1"/>
</dbReference>
<dbReference type="GO" id="GO:0046103">
    <property type="term" value="P:inosine biosynthetic process"/>
    <property type="evidence" value="ECO:0007669"/>
    <property type="project" value="TreeGrafter"/>
</dbReference>
<feature type="domain" description="EF-hand" evidence="10">
    <location>
        <begin position="1"/>
        <end position="24"/>
    </location>
</feature>
<dbReference type="InterPro" id="IPR032466">
    <property type="entry name" value="Metal_Hydrolase"/>
</dbReference>
<reference evidence="11" key="1">
    <citation type="submission" date="2020-07" db="EMBL/GenBank/DDBJ databases">
        <authorList>
            <person name="Nazaruddin N."/>
        </authorList>
    </citation>
    <scope>NUCLEOTIDE SEQUENCE</scope>
</reference>
<keyword evidence="5" id="KW-0378">Hydrolase</keyword>
<dbReference type="SUPFAM" id="SSF47473">
    <property type="entry name" value="EF-hand"/>
    <property type="match status" value="1"/>
</dbReference>
<comment type="similarity">
    <text evidence="2">Belongs to the metallo-dependent hydrolases superfamily. Adenosine and AMP deaminases family.</text>
</comment>
<accession>A0A6V7GT38</accession>
<evidence type="ECO:0000256" key="9">
    <source>
        <dbReference type="ARBA" id="ARBA00048787"/>
    </source>
</evidence>
<evidence type="ECO:0000259" key="10">
    <source>
        <dbReference type="PROSITE" id="PS50222"/>
    </source>
</evidence>
<dbReference type="EMBL" id="CAJDYZ010000848">
    <property type="protein sequence ID" value="CAD1468602.1"/>
    <property type="molecule type" value="Genomic_DNA"/>
</dbReference>
<evidence type="ECO:0000313" key="11">
    <source>
        <dbReference type="EMBL" id="CAD1468602.1"/>
    </source>
</evidence>
<evidence type="ECO:0000256" key="4">
    <source>
        <dbReference type="ARBA" id="ARBA00022737"/>
    </source>
</evidence>
<dbReference type="CDD" id="cd00443">
    <property type="entry name" value="ADA_AMPD"/>
    <property type="match status" value="1"/>
</dbReference>
<keyword evidence="4" id="KW-0677">Repeat</keyword>
<evidence type="ECO:0000256" key="8">
    <source>
        <dbReference type="ARBA" id="ARBA00023080"/>
    </source>
</evidence>
<dbReference type="GO" id="GO:0005509">
    <property type="term" value="F:calcium ion binding"/>
    <property type="evidence" value="ECO:0007669"/>
    <property type="project" value="InterPro"/>
</dbReference>
<dbReference type="SMART" id="SM00054">
    <property type="entry name" value="EFh"/>
    <property type="match status" value="4"/>
</dbReference>
<keyword evidence="8" id="KW-0546">Nucleotide metabolism</keyword>
<dbReference type="Gene3D" id="1.10.238.10">
    <property type="entry name" value="EF-hand"/>
    <property type="match status" value="1"/>
</dbReference>
<dbReference type="GO" id="GO:0004000">
    <property type="term" value="F:adenosine deaminase activity"/>
    <property type="evidence" value="ECO:0007669"/>
    <property type="project" value="TreeGrafter"/>
</dbReference>
<dbReference type="Proteomes" id="UP000752696">
    <property type="component" value="Unassembled WGS sequence"/>
</dbReference>
<evidence type="ECO:0000256" key="7">
    <source>
        <dbReference type="ARBA" id="ARBA00022837"/>
    </source>
</evidence>
<proteinExistence type="inferred from homology"/>
<feature type="domain" description="EF-hand" evidence="10">
    <location>
        <begin position="105"/>
        <end position="140"/>
    </location>
</feature>
<comment type="caution">
    <text evidence="11">The sequence shown here is derived from an EMBL/GenBank/DDBJ whole genome shotgun (WGS) entry which is preliminary data.</text>
</comment>
<dbReference type="PROSITE" id="PS50222">
    <property type="entry name" value="EF_HAND_2"/>
    <property type="match status" value="3"/>
</dbReference>
<evidence type="ECO:0000256" key="5">
    <source>
        <dbReference type="ARBA" id="ARBA00022801"/>
    </source>
</evidence>
<keyword evidence="6" id="KW-0862">Zinc</keyword>
<evidence type="ECO:0000256" key="1">
    <source>
        <dbReference type="ARBA" id="ARBA00001947"/>
    </source>
</evidence>
<evidence type="ECO:0000256" key="6">
    <source>
        <dbReference type="ARBA" id="ARBA00022833"/>
    </source>
</evidence>
<dbReference type="Pfam" id="PF13499">
    <property type="entry name" value="EF-hand_7"/>
    <property type="match status" value="1"/>
</dbReference>
<dbReference type="GO" id="GO:0009117">
    <property type="term" value="P:nucleotide metabolic process"/>
    <property type="evidence" value="ECO:0007669"/>
    <property type="project" value="UniProtKB-KW"/>
</dbReference>
<gene>
    <name evidence="11" type="ORF">MHI_LOCUS55698</name>
</gene>
<dbReference type="SUPFAM" id="SSF51556">
    <property type="entry name" value="Metallo-dependent hydrolases"/>
    <property type="match status" value="1"/>
</dbReference>
<evidence type="ECO:0000256" key="2">
    <source>
        <dbReference type="ARBA" id="ARBA00006676"/>
    </source>
</evidence>
<dbReference type="Gene3D" id="3.20.20.140">
    <property type="entry name" value="Metal-dependent hydrolases"/>
    <property type="match status" value="1"/>
</dbReference>
<comment type="cofactor">
    <cofactor evidence="1">
        <name>Zn(2+)</name>
        <dbReference type="ChEBI" id="CHEBI:29105"/>
    </cofactor>
</comment>
<comment type="catalytic activity">
    <reaction evidence="9">
        <text>N(6)-methyl-AMP + H2O + H(+) = IMP + methylamine</text>
        <dbReference type="Rhea" id="RHEA:16001"/>
        <dbReference type="ChEBI" id="CHEBI:15377"/>
        <dbReference type="ChEBI" id="CHEBI:15378"/>
        <dbReference type="ChEBI" id="CHEBI:58053"/>
        <dbReference type="ChEBI" id="CHEBI:59338"/>
        <dbReference type="ChEBI" id="CHEBI:144842"/>
    </reaction>
    <physiologicalReaction direction="left-to-right" evidence="9">
        <dbReference type="Rhea" id="RHEA:16002"/>
    </physiologicalReaction>
</comment>
<evidence type="ECO:0000256" key="3">
    <source>
        <dbReference type="ARBA" id="ARBA00022723"/>
    </source>
</evidence>
<dbReference type="AlphaFoldDB" id="A0A6V7GT38"/>
<dbReference type="PROSITE" id="PS00018">
    <property type="entry name" value="EF_HAND_1"/>
    <property type="match status" value="2"/>
</dbReference>
<keyword evidence="3" id="KW-0479">Metal-binding</keyword>
<dbReference type="InterPro" id="IPR018247">
    <property type="entry name" value="EF_Hand_1_Ca_BS"/>
</dbReference>
<name>A0A6V7GT38_9HYME</name>
<dbReference type="Pfam" id="PF00962">
    <property type="entry name" value="A_deaminase"/>
    <property type="match status" value="1"/>
</dbReference>
<dbReference type="InterPro" id="IPR001365">
    <property type="entry name" value="A_deaminase_dom"/>
</dbReference>
<evidence type="ECO:0000313" key="12">
    <source>
        <dbReference type="Proteomes" id="UP000752696"/>
    </source>
</evidence>
<dbReference type="InterPro" id="IPR011992">
    <property type="entry name" value="EF-hand-dom_pair"/>
</dbReference>
<dbReference type="PANTHER" id="PTHR11409">
    <property type="entry name" value="ADENOSINE DEAMINASE"/>
    <property type="match status" value="1"/>
</dbReference>
<organism evidence="11 12">
    <name type="scientific">Heterotrigona itama</name>
    <dbReference type="NCBI Taxonomy" id="395501"/>
    <lineage>
        <taxon>Eukaryota</taxon>
        <taxon>Metazoa</taxon>
        <taxon>Ecdysozoa</taxon>
        <taxon>Arthropoda</taxon>
        <taxon>Hexapoda</taxon>
        <taxon>Insecta</taxon>
        <taxon>Pterygota</taxon>
        <taxon>Neoptera</taxon>
        <taxon>Endopterygota</taxon>
        <taxon>Hymenoptera</taxon>
        <taxon>Apocrita</taxon>
        <taxon>Aculeata</taxon>
        <taxon>Apoidea</taxon>
        <taxon>Anthophila</taxon>
        <taxon>Apidae</taxon>
        <taxon>Heterotrigona</taxon>
    </lineage>
</organism>
<protein>
    <recommendedName>
        <fullName evidence="10">EF-hand domain-containing protein</fullName>
    </recommendedName>
</protein>
<sequence>VDKDRSGAITADELQQALSNGTWTPFNPETVRLMIGMFDIDKTDPDSSGMFDKNQKGTVSFEEFGALWKYVTDWENCFRSFDRDNSGNIDRNELKTALTNFGYRLSDQIIDTLIRKYDRAGRGTIYFDDFIQCCVVLYELHAHLNGSLSMDTLKKLYKMQNPNSESSEDTLMSIKNFSSLGECFKVFNIAHSLTTTPEAVFHSTYDTVKEFKNDNVIYLELRSTPRAVQGKMTKQEYVEAIIKAFENCKTDFPSILLKLLISINRKQGYKAAQDNIELAIDFFEKYPQYIVGLDLSGDPMTGSTFLELLRKARLAGLKIAAHCAEVPNETETIDILKFKPDRLGHCTCIHPTLQGSNKLFNLLLDSKIPVELCLTSNIQCKTVSAYEFHQFKYLFEAGHPICLGVSKVGTDDKGVFHTSLSHEYKIAGSTFGLKQEQLLKLCLSSVEYTFATLKEKQALLYKIEQFAKECNITY</sequence>
<dbReference type="Pfam" id="PF13202">
    <property type="entry name" value="EF-hand_5"/>
    <property type="match status" value="2"/>
</dbReference>
<dbReference type="GO" id="GO:0006154">
    <property type="term" value="P:adenosine catabolic process"/>
    <property type="evidence" value="ECO:0007669"/>
    <property type="project" value="TreeGrafter"/>
</dbReference>
<dbReference type="InterPro" id="IPR006330">
    <property type="entry name" value="Ado/ade_deaminase"/>
</dbReference>
<dbReference type="OrthoDB" id="272271at2759"/>
<dbReference type="FunFam" id="1.10.238.10:FF:000003">
    <property type="entry name" value="Calmodulin A"/>
    <property type="match status" value="1"/>
</dbReference>
<keyword evidence="12" id="KW-1185">Reference proteome</keyword>
<feature type="domain" description="EF-hand" evidence="10">
    <location>
        <begin position="69"/>
        <end position="104"/>
    </location>
</feature>
<feature type="non-terminal residue" evidence="11">
    <location>
        <position position="474"/>
    </location>
</feature>
<dbReference type="InterPro" id="IPR002048">
    <property type="entry name" value="EF_hand_dom"/>
</dbReference>